<comment type="caution">
    <text evidence="2">The sequence shown here is derived from an EMBL/GenBank/DDBJ whole genome shotgun (WGS) entry which is preliminary data.</text>
</comment>
<reference evidence="2 3" key="1">
    <citation type="submission" date="2020-04" db="EMBL/GenBank/DDBJ databases">
        <authorList>
            <person name="Yoon J."/>
        </authorList>
    </citation>
    <scope>NUCLEOTIDE SEQUENCE [LARGE SCALE GENOMIC DNA]</scope>
    <source>
        <strain evidence="2 3">DJ-13</strain>
    </source>
</reference>
<sequence length="394" mass="45672">MKKSLLLIVLAVLASCSGVKKTQQALNTGNYLTAMNRAIDNLSKNKTKKGNQQYVLMLEEAFAKHTERELNNINFLQNDGNHAGYRQIYESYTGLKDLQNRISPLLPLPVYDESRQANFTLRNYDHQIVSAKNELSKYLFESANNTIENAVTKLDFRRAYEDLHYLEEINPGAYDVVELMETSYKNGLDYVKVKLNNNTEQILPSRLEEELLDFNAFGVNNFWTQYHTNPIKDFRYDYEMELDFERINISPEQVQEKQLVKEKLIKDGFEYVLDENGNVAKDSLGNDIKVDKFKKVKCSFYQFTQLKTAQVGAQITFRDLQTKQDINSYPISSQFVFEHVYARHSGDRRALDDDLIGLLDLVAIQFPSNEQMVYDAGEDLKNRLSEIVRRHGFN</sequence>
<evidence type="ECO:0000313" key="2">
    <source>
        <dbReference type="EMBL" id="NKI32535.1"/>
    </source>
</evidence>
<gene>
    <name evidence="2" type="ORF">HCU67_11320</name>
</gene>
<evidence type="ECO:0000256" key="1">
    <source>
        <dbReference type="SAM" id="SignalP"/>
    </source>
</evidence>
<name>A0ABX1GUD2_9FLAO</name>
<feature type="chain" id="PRO_5045185421" description="Lipoprotein" evidence="1">
    <location>
        <begin position="22"/>
        <end position="394"/>
    </location>
</feature>
<protein>
    <recommendedName>
        <fullName evidence="4">Lipoprotein</fullName>
    </recommendedName>
</protein>
<evidence type="ECO:0008006" key="4">
    <source>
        <dbReference type="Google" id="ProtNLM"/>
    </source>
</evidence>
<proteinExistence type="predicted"/>
<dbReference type="RefSeq" id="WP_168552729.1">
    <property type="nucleotide sequence ID" value="NZ_JAAWWL010000002.1"/>
</dbReference>
<organism evidence="2 3">
    <name type="scientific">Croceivirga thetidis</name>
    <dbReference type="NCBI Taxonomy" id="2721623"/>
    <lineage>
        <taxon>Bacteria</taxon>
        <taxon>Pseudomonadati</taxon>
        <taxon>Bacteroidota</taxon>
        <taxon>Flavobacteriia</taxon>
        <taxon>Flavobacteriales</taxon>
        <taxon>Flavobacteriaceae</taxon>
        <taxon>Croceivirga</taxon>
    </lineage>
</organism>
<accession>A0ABX1GUD2</accession>
<dbReference type="PROSITE" id="PS51257">
    <property type="entry name" value="PROKAR_LIPOPROTEIN"/>
    <property type="match status" value="1"/>
</dbReference>
<feature type="signal peptide" evidence="1">
    <location>
        <begin position="1"/>
        <end position="21"/>
    </location>
</feature>
<keyword evidence="1" id="KW-0732">Signal</keyword>
<evidence type="ECO:0000313" key="3">
    <source>
        <dbReference type="Proteomes" id="UP000718451"/>
    </source>
</evidence>
<dbReference type="Proteomes" id="UP000718451">
    <property type="component" value="Unassembled WGS sequence"/>
</dbReference>
<dbReference type="EMBL" id="JAAWWL010000002">
    <property type="protein sequence ID" value="NKI32535.1"/>
    <property type="molecule type" value="Genomic_DNA"/>
</dbReference>
<keyword evidence="3" id="KW-1185">Reference proteome</keyword>